<protein>
    <recommendedName>
        <fullName evidence="3">Peptidase S9 prolyl oligopeptidase catalytic domain-containing protein</fullName>
    </recommendedName>
</protein>
<dbReference type="Proteomes" id="UP000245999">
    <property type="component" value="Chromosome"/>
</dbReference>
<accession>A0A2Z3GJN2</accession>
<reference evidence="2" key="1">
    <citation type="submission" date="2018-04" db="EMBL/GenBank/DDBJ databases">
        <title>Complete genome of Antarctic heterotrophic bacterium Hymenobacter nivis.</title>
        <authorList>
            <person name="Terashima M."/>
        </authorList>
    </citation>
    <scope>NUCLEOTIDE SEQUENCE [LARGE SCALE GENOMIC DNA]</scope>
    <source>
        <strain evidence="2">NBRC 111535</strain>
    </source>
</reference>
<dbReference type="AlphaFoldDB" id="A0A2Z3GJN2"/>
<gene>
    <name evidence="1" type="ORF">DDQ68_06690</name>
</gene>
<evidence type="ECO:0000313" key="1">
    <source>
        <dbReference type="EMBL" id="AWM32501.1"/>
    </source>
</evidence>
<dbReference type="RefSeq" id="WP_109655607.1">
    <property type="nucleotide sequence ID" value="NZ_CP029145.1"/>
</dbReference>
<keyword evidence="2" id="KW-1185">Reference proteome</keyword>
<proteinExistence type="predicted"/>
<dbReference type="KEGG" id="hnv:DDQ68_06690"/>
<evidence type="ECO:0000313" key="2">
    <source>
        <dbReference type="Proteomes" id="UP000245999"/>
    </source>
</evidence>
<organism evidence="1 2">
    <name type="scientific">Hymenobacter nivis</name>
    <dbReference type="NCBI Taxonomy" id="1850093"/>
    <lineage>
        <taxon>Bacteria</taxon>
        <taxon>Pseudomonadati</taxon>
        <taxon>Bacteroidota</taxon>
        <taxon>Cytophagia</taxon>
        <taxon>Cytophagales</taxon>
        <taxon>Hymenobacteraceae</taxon>
        <taxon>Hymenobacter</taxon>
    </lineage>
</organism>
<sequence length="72" mass="8274">MQGGADWRTDAALALAQKLYALKCLARFVLMESGTHGLRGDPLRDYLLFDWLDRYVRDRAPLPDLMPQRVKP</sequence>
<dbReference type="EMBL" id="CP029145">
    <property type="protein sequence ID" value="AWM32501.1"/>
    <property type="molecule type" value="Genomic_DNA"/>
</dbReference>
<evidence type="ECO:0008006" key="3">
    <source>
        <dbReference type="Google" id="ProtNLM"/>
    </source>
</evidence>
<name>A0A2Z3GJN2_9BACT</name>